<dbReference type="Proteomes" id="UP000002669">
    <property type="component" value="Unassembled WGS sequence"/>
</dbReference>
<dbReference type="RefSeq" id="XP_003172244.1">
    <property type="nucleotide sequence ID" value="XM_003172196.1"/>
</dbReference>
<dbReference type="GeneID" id="10027512"/>
<proteinExistence type="predicted"/>
<organism evidence="2">
    <name type="scientific">Arthroderma gypseum (strain ATCC MYA-4604 / CBS 118893)</name>
    <name type="common">Microsporum gypseum</name>
    <dbReference type="NCBI Taxonomy" id="535722"/>
    <lineage>
        <taxon>Eukaryota</taxon>
        <taxon>Fungi</taxon>
        <taxon>Dikarya</taxon>
        <taxon>Ascomycota</taxon>
        <taxon>Pezizomycotina</taxon>
        <taxon>Eurotiomycetes</taxon>
        <taxon>Eurotiomycetidae</taxon>
        <taxon>Onygenales</taxon>
        <taxon>Arthrodermataceae</taxon>
        <taxon>Nannizzia</taxon>
    </lineage>
</organism>
<name>E4UX33_ARTGP</name>
<accession>E4UX33</accession>
<dbReference type="HOGENOM" id="CLU_2170464_0_0_1"/>
<evidence type="ECO:0000313" key="2">
    <source>
        <dbReference type="Proteomes" id="UP000002669"/>
    </source>
</evidence>
<evidence type="ECO:0000313" key="1">
    <source>
        <dbReference type="EMBL" id="EFR01833.1"/>
    </source>
</evidence>
<dbReference type="VEuPathDB" id="FungiDB:MGYG_04832"/>
<dbReference type="InParanoid" id="E4UX33"/>
<protein>
    <submittedName>
        <fullName evidence="1">Uncharacterized protein</fullName>
    </submittedName>
</protein>
<keyword evidence="2" id="KW-1185">Reference proteome</keyword>
<reference evidence="2" key="1">
    <citation type="journal article" date="2012" name="MBio">
        <title>Comparative genome analysis of Trichophyton rubrum and related dermatophytes reveals candidate genes involved in infection.</title>
        <authorList>
            <person name="Martinez D.A."/>
            <person name="Oliver B.G."/>
            <person name="Graeser Y."/>
            <person name="Goldberg J.M."/>
            <person name="Li W."/>
            <person name="Martinez-Rossi N.M."/>
            <person name="Monod M."/>
            <person name="Shelest E."/>
            <person name="Barton R.C."/>
            <person name="Birch E."/>
            <person name="Brakhage A.A."/>
            <person name="Chen Z."/>
            <person name="Gurr S.J."/>
            <person name="Heiman D."/>
            <person name="Heitman J."/>
            <person name="Kosti I."/>
            <person name="Rossi A."/>
            <person name="Saif S."/>
            <person name="Samalova M."/>
            <person name="Saunders C.W."/>
            <person name="Shea T."/>
            <person name="Summerbell R.C."/>
            <person name="Xu J."/>
            <person name="Young S."/>
            <person name="Zeng Q."/>
            <person name="Birren B.W."/>
            <person name="Cuomo C.A."/>
            <person name="White T.C."/>
        </authorList>
    </citation>
    <scope>NUCLEOTIDE SEQUENCE [LARGE SCALE GENOMIC DNA]</scope>
    <source>
        <strain evidence="2">ATCC MYA-4604 / CBS 118893</strain>
    </source>
</reference>
<sequence length="110" mass="11846">MVCIIWRISASQSPRLSDEAPSLPSSFLEDDLAAYAVTDSNPDCRGKGQGAVHTLLVVPFRRLVLGQLACPLLWLPVGEAASRGSRDMYAVLLRCLHDLDALPPASDDGK</sequence>
<gene>
    <name evidence="1" type="ORF">MGYG_04832</name>
</gene>
<dbReference type="AlphaFoldDB" id="E4UX33"/>
<dbReference type="EMBL" id="DS989825">
    <property type="protein sequence ID" value="EFR01833.1"/>
    <property type="molecule type" value="Genomic_DNA"/>
</dbReference>